<feature type="domain" description="Calcineurin-like phosphoesterase" evidence="2">
    <location>
        <begin position="2"/>
        <end position="203"/>
    </location>
</feature>
<organism evidence="3 4">
    <name type="scientific">Pseudodesulfovibrio senegalensis</name>
    <dbReference type="NCBI Taxonomy" id="1721087"/>
    <lineage>
        <taxon>Bacteria</taxon>
        <taxon>Pseudomonadati</taxon>
        <taxon>Thermodesulfobacteriota</taxon>
        <taxon>Desulfovibrionia</taxon>
        <taxon>Desulfovibrionales</taxon>
        <taxon>Desulfovibrionaceae</taxon>
    </lineage>
</organism>
<dbReference type="OrthoDB" id="9813918at2"/>
<dbReference type="SUPFAM" id="SSF56300">
    <property type="entry name" value="Metallo-dependent phosphatases"/>
    <property type="match status" value="1"/>
</dbReference>
<dbReference type="GO" id="GO:0005737">
    <property type="term" value="C:cytoplasm"/>
    <property type="evidence" value="ECO:0007669"/>
    <property type="project" value="TreeGrafter"/>
</dbReference>
<dbReference type="Gene3D" id="3.60.21.10">
    <property type="match status" value="1"/>
</dbReference>
<evidence type="ECO:0000313" key="4">
    <source>
        <dbReference type="Proteomes" id="UP000438699"/>
    </source>
</evidence>
<dbReference type="PANTHER" id="PTHR42850">
    <property type="entry name" value="METALLOPHOSPHOESTERASE"/>
    <property type="match status" value="1"/>
</dbReference>
<dbReference type="InterPro" id="IPR011152">
    <property type="entry name" value="Pesterase_MJ0912"/>
</dbReference>
<dbReference type="Pfam" id="PF12850">
    <property type="entry name" value="Metallophos_2"/>
    <property type="match status" value="1"/>
</dbReference>
<accession>A0A6N6N6G6</accession>
<dbReference type="EMBL" id="WAIE01000001">
    <property type="protein sequence ID" value="KAB1442707.1"/>
    <property type="molecule type" value="Genomic_DNA"/>
</dbReference>
<name>A0A6N6N6G6_9BACT</name>
<reference evidence="3 4" key="1">
    <citation type="journal article" date="2017" name="Int. J. Syst. Evol. Microbiol.">
        <title>Desulfovibrio senegalensis sp. nov., a mesophilic sulfate reducer isolated from marine sediment.</title>
        <authorList>
            <person name="Thioye A."/>
            <person name="Gam Z.B.A."/>
            <person name="Mbengue M."/>
            <person name="Cayol J.L."/>
            <person name="Joseph-Bartoli M."/>
            <person name="Toure-Kane C."/>
            <person name="Labat M."/>
        </authorList>
    </citation>
    <scope>NUCLEOTIDE SEQUENCE [LARGE SCALE GENOMIC DNA]</scope>
    <source>
        <strain evidence="3 4">DSM 101509</strain>
    </source>
</reference>
<dbReference type="GO" id="GO:0016791">
    <property type="term" value="F:phosphatase activity"/>
    <property type="evidence" value="ECO:0007669"/>
    <property type="project" value="TreeGrafter"/>
</dbReference>
<dbReference type="AlphaFoldDB" id="A0A6N6N6G6"/>
<sequence length="237" mass="26646">MAILSDIHGNLAALEAVLEHIDASGAEHALCLGDVIGYGPDPEACARLLMERNMDTVMGNHDQVLLGYQFLSWFNPQARDMLLKTRSMLTDEAIDWLTSRPHSMVRHGARFVHGCPPDSVRTYIYKRDVDLDAVFSSYEEQWCFVGHTHELGLYVQRDGAVFREPLKDGFTLGPGQRVIVNAGAVGQPRDGDPRAKYLLWEPETGHVRVQRVEYDIARTVARLRERGFPAVYGKRLG</sequence>
<evidence type="ECO:0000313" key="3">
    <source>
        <dbReference type="EMBL" id="KAB1442707.1"/>
    </source>
</evidence>
<dbReference type="PIRSF" id="PIRSF000883">
    <property type="entry name" value="Pesterase_MJ0912"/>
    <property type="match status" value="1"/>
</dbReference>
<protein>
    <submittedName>
        <fullName evidence="3">Metallophosphoesterase family protein</fullName>
    </submittedName>
</protein>
<dbReference type="InterPro" id="IPR024654">
    <property type="entry name" value="Calcineurin-like_PHP_lpxH"/>
</dbReference>
<dbReference type="PANTHER" id="PTHR42850:SF2">
    <property type="entry name" value="BLL5683 PROTEIN"/>
    <property type="match status" value="1"/>
</dbReference>
<evidence type="ECO:0000256" key="1">
    <source>
        <dbReference type="ARBA" id="ARBA00008950"/>
    </source>
</evidence>
<proteinExistence type="inferred from homology"/>
<comment type="similarity">
    <text evidence="1">Belongs to the metallophosphoesterase superfamily. YfcE family.</text>
</comment>
<dbReference type="InterPro" id="IPR050126">
    <property type="entry name" value="Ap4A_hydrolase"/>
</dbReference>
<dbReference type="InterPro" id="IPR029052">
    <property type="entry name" value="Metallo-depent_PP-like"/>
</dbReference>
<keyword evidence="4" id="KW-1185">Reference proteome</keyword>
<dbReference type="CDD" id="cd00838">
    <property type="entry name" value="MPP_superfamily"/>
    <property type="match status" value="1"/>
</dbReference>
<gene>
    <name evidence="3" type="ORF">F8A88_00055</name>
</gene>
<comment type="caution">
    <text evidence="3">The sequence shown here is derived from an EMBL/GenBank/DDBJ whole genome shotgun (WGS) entry which is preliminary data.</text>
</comment>
<dbReference type="Proteomes" id="UP000438699">
    <property type="component" value="Unassembled WGS sequence"/>
</dbReference>
<evidence type="ECO:0000259" key="2">
    <source>
        <dbReference type="Pfam" id="PF12850"/>
    </source>
</evidence>